<dbReference type="EMBL" id="CYHC01000003">
    <property type="protein sequence ID" value="CUA86989.1"/>
    <property type="molecule type" value="Genomic_DNA"/>
</dbReference>
<dbReference type="InterPro" id="IPR051913">
    <property type="entry name" value="GH2_Domain-Containing"/>
</dbReference>
<dbReference type="SUPFAM" id="SSF49785">
    <property type="entry name" value="Galactose-binding domain-like"/>
    <property type="match status" value="1"/>
</dbReference>
<accession>A0ABP2A8E7</accession>
<keyword evidence="3" id="KW-0326">Glycosidase</keyword>
<feature type="domain" description="Glycosyl hydrolases family 2 sugar binding" evidence="5">
    <location>
        <begin position="47"/>
        <end position="210"/>
    </location>
</feature>
<reference evidence="6 7" key="1">
    <citation type="submission" date="2015-08" db="EMBL/GenBank/DDBJ databases">
        <authorList>
            <person name="Varghese N."/>
        </authorList>
    </citation>
    <scope>NUCLEOTIDE SEQUENCE [LARGE SCALE GENOMIC DNA]</scope>
    <source>
        <strain evidence="6 7">DSM 18167</strain>
    </source>
</reference>
<comment type="similarity">
    <text evidence="1">Belongs to the glycosyl hydrolase 2 family.</text>
</comment>
<keyword evidence="7" id="KW-1185">Reference proteome</keyword>
<sequence length="619" mass="69385">MSAQDEMDGPGQIDPYHHLHDEAYERRFAKGYVGWRDMVFMGGRAAESLDGEWRFAIDPYDEGLRQKWYADAPAPVEAWPVPRDYDTNAEVTAPVPSCWNVLRREWTYLEGAAWYTRFFTHRTGADERIVLRVGAANYEARVFLNGIFVGAHRGGSTPFFIELTGHLVDGENRLQIQVDNRRRPDRVPMQHTDWFNYGGLYREVSLVRLPPVFIRDFGAALVPGSGGRRLRFDVTLSDPVDGTATIAVDGLIDALALPVSGGFGSIEVEASPALWSPDTPRLYAVTVRCGDDEIGDRVGFREISVDGRRILLNGEPIFLRGICVHEDDVALGKTTSEADLVRRFDHARALNCNFLRLAHYPHHERAAELADELGFLLWEEIPVYWAIAFEAADTFADADNQLREMVRRDRNRASVIIWGIGNENADTDPRHAFMSRLAATAREADGTRLVSAACLINRAHFRIEDRLAAHLDVIGLNEYFGWYEPSMEGLERLLANSDPDRPVIITETGADAVAGLRGPATTFFTEDCQEAVYRAQLTTLARAGYVQGVCPWILYDFRTERRQTVFQRGYNRKGLVAEDKTTRKRAFDVLAACWAERRRAENGGAGGQAPLATTNQGAS</sequence>
<dbReference type="SUPFAM" id="SSF51445">
    <property type="entry name" value="(Trans)glycosidases"/>
    <property type="match status" value="1"/>
</dbReference>
<keyword evidence="2" id="KW-0378">Hydrolase</keyword>
<dbReference type="SUPFAM" id="SSF49303">
    <property type="entry name" value="beta-Galactosidase/glucuronidase domain"/>
    <property type="match status" value="1"/>
</dbReference>
<gene>
    <name evidence="6" type="ORF">Ga0061061_103110</name>
</gene>
<evidence type="ECO:0000256" key="1">
    <source>
        <dbReference type="ARBA" id="ARBA00007401"/>
    </source>
</evidence>
<comment type="caution">
    <text evidence="6">The sequence shown here is derived from an EMBL/GenBank/DDBJ whole genome shotgun (WGS) entry which is preliminary data.</text>
</comment>
<keyword evidence="6" id="KW-0645">Protease</keyword>
<evidence type="ECO:0000259" key="5">
    <source>
        <dbReference type="Pfam" id="PF02837"/>
    </source>
</evidence>
<dbReference type="Gene3D" id="2.60.120.260">
    <property type="entry name" value="Galactose-binding domain-like"/>
    <property type="match status" value="1"/>
</dbReference>
<dbReference type="GO" id="GO:0008233">
    <property type="term" value="F:peptidase activity"/>
    <property type="evidence" value="ECO:0007669"/>
    <property type="project" value="UniProtKB-KW"/>
</dbReference>
<dbReference type="PANTHER" id="PTHR42732">
    <property type="entry name" value="BETA-GALACTOSIDASE"/>
    <property type="match status" value="1"/>
</dbReference>
<dbReference type="RefSeq" id="WP_082464743.1">
    <property type="nucleotide sequence ID" value="NZ_CYHC01000003.1"/>
</dbReference>
<dbReference type="InterPro" id="IPR013783">
    <property type="entry name" value="Ig-like_fold"/>
</dbReference>
<evidence type="ECO:0000313" key="6">
    <source>
        <dbReference type="EMBL" id="CUA86989.1"/>
    </source>
</evidence>
<dbReference type="Gene3D" id="2.60.40.10">
    <property type="entry name" value="Immunoglobulins"/>
    <property type="match status" value="1"/>
</dbReference>
<evidence type="ECO:0000256" key="3">
    <source>
        <dbReference type="ARBA" id="ARBA00023295"/>
    </source>
</evidence>
<dbReference type="InterPro" id="IPR006101">
    <property type="entry name" value="Glyco_hydro_2"/>
</dbReference>
<dbReference type="InterPro" id="IPR006104">
    <property type="entry name" value="Glyco_hydro_2_N"/>
</dbReference>
<dbReference type="Pfam" id="PF02837">
    <property type="entry name" value="Glyco_hydro_2_N"/>
    <property type="match status" value="1"/>
</dbReference>
<evidence type="ECO:0000259" key="4">
    <source>
        <dbReference type="Pfam" id="PF02836"/>
    </source>
</evidence>
<organism evidence="6 7">
    <name type="scientific">Chelatococcus sambhunathii</name>
    <dbReference type="NCBI Taxonomy" id="363953"/>
    <lineage>
        <taxon>Bacteria</taxon>
        <taxon>Pseudomonadati</taxon>
        <taxon>Pseudomonadota</taxon>
        <taxon>Alphaproteobacteria</taxon>
        <taxon>Hyphomicrobiales</taxon>
        <taxon>Chelatococcaceae</taxon>
        <taxon>Chelatococcus</taxon>
    </lineage>
</organism>
<dbReference type="InterPro" id="IPR036156">
    <property type="entry name" value="Beta-gal/glucu_dom_sf"/>
</dbReference>
<dbReference type="Pfam" id="PF02836">
    <property type="entry name" value="Glyco_hydro_2_C"/>
    <property type="match status" value="1"/>
</dbReference>
<dbReference type="InterPro" id="IPR017853">
    <property type="entry name" value="GH"/>
</dbReference>
<dbReference type="Proteomes" id="UP000182178">
    <property type="component" value="Unassembled WGS sequence"/>
</dbReference>
<dbReference type="InterPro" id="IPR006103">
    <property type="entry name" value="Glyco_hydro_2_cat"/>
</dbReference>
<proteinExistence type="inferred from homology"/>
<dbReference type="PANTHER" id="PTHR42732:SF1">
    <property type="entry name" value="BETA-MANNOSIDASE"/>
    <property type="match status" value="1"/>
</dbReference>
<evidence type="ECO:0000256" key="2">
    <source>
        <dbReference type="ARBA" id="ARBA00022801"/>
    </source>
</evidence>
<dbReference type="Gene3D" id="3.20.20.80">
    <property type="entry name" value="Glycosidases"/>
    <property type="match status" value="1"/>
</dbReference>
<protein>
    <submittedName>
        <fullName evidence="6">Protease FtsH subunit HflK</fullName>
    </submittedName>
</protein>
<dbReference type="InterPro" id="IPR008979">
    <property type="entry name" value="Galactose-bd-like_sf"/>
</dbReference>
<dbReference type="GO" id="GO:0006508">
    <property type="term" value="P:proteolysis"/>
    <property type="evidence" value="ECO:0007669"/>
    <property type="project" value="UniProtKB-KW"/>
</dbReference>
<dbReference type="InterPro" id="IPR023232">
    <property type="entry name" value="Glyco_hydro_2_AS"/>
</dbReference>
<feature type="domain" description="Glycoside hydrolase family 2 catalytic" evidence="4">
    <location>
        <begin position="304"/>
        <end position="588"/>
    </location>
</feature>
<dbReference type="PROSITE" id="PS00608">
    <property type="entry name" value="GLYCOSYL_HYDROL_F2_2"/>
    <property type="match status" value="1"/>
</dbReference>
<name>A0ABP2A8E7_9HYPH</name>
<dbReference type="PRINTS" id="PR00132">
    <property type="entry name" value="GLHYDRLASE2"/>
</dbReference>
<evidence type="ECO:0000313" key="7">
    <source>
        <dbReference type="Proteomes" id="UP000182178"/>
    </source>
</evidence>